<gene>
    <name evidence="1" type="ORF">FGO68_gene13410</name>
</gene>
<sequence>MFYSQRDLIPFRILTLTPELLLSMVDNVSEKTIKVAECRILKGVDCNKAFITLRTVFDAFKLRQSLNGATILPQLSEDGKIRSFFRVSARFTGAETPADPALLDGIQKAKDSQMGRHLPPSCEEYLTGPVINHIKMTPGQIRAEKEIEQQFAKFQRTFRQQYEQLEKMGKLQCYYKKDGQEPVVNNGFPHAALYFTQAEQLYGHPLIHCDSQSTYNAYFSFQANMLGRGAVLIHETEDSINDRSRTLLQHDRRRTHCKLRIEPSGIATSPHCHQPVYAILFATCKEARELGSQAVKDYVKRALYNYAICYKQSVRRVPMVEDGSLVKRVFIEAFPLRKLEEPKGGRKRKEYQRDVQWSTLFQHDHRRNPGFHQDHVRNYVPLEEVYYEPDYQEHYQPFYDPYLHPADYEYFSSACDFTEYLCELPPPEEQPQYYDPQQQQAPPQIFDMSQFPPIDSVQTIRGGAQKRPSGKLGKGTIITCRAQANQ</sequence>
<evidence type="ECO:0000313" key="2">
    <source>
        <dbReference type="Proteomes" id="UP000785679"/>
    </source>
</evidence>
<dbReference type="AlphaFoldDB" id="A0A8J8NDZ9"/>
<accession>A0A8J8NDZ9</accession>
<reference evidence="1" key="1">
    <citation type="submission" date="2019-06" db="EMBL/GenBank/DDBJ databases">
        <authorList>
            <person name="Zheng W."/>
        </authorList>
    </citation>
    <scope>NUCLEOTIDE SEQUENCE</scope>
    <source>
        <strain evidence="1">QDHG01</strain>
    </source>
</reference>
<dbReference type="Proteomes" id="UP000785679">
    <property type="component" value="Unassembled WGS sequence"/>
</dbReference>
<proteinExistence type="predicted"/>
<dbReference type="EMBL" id="RRYP01019998">
    <property type="protein sequence ID" value="TNV73063.1"/>
    <property type="molecule type" value="Genomic_DNA"/>
</dbReference>
<organism evidence="1 2">
    <name type="scientific">Halteria grandinella</name>
    <dbReference type="NCBI Taxonomy" id="5974"/>
    <lineage>
        <taxon>Eukaryota</taxon>
        <taxon>Sar</taxon>
        <taxon>Alveolata</taxon>
        <taxon>Ciliophora</taxon>
        <taxon>Intramacronucleata</taxon>
        <taxon>Spirotrichea</taxon>
        <taxon>Stichotrichia</taxon>
        <taxon>Sporadotrichida</taxon>
        <taxon>Halteriidae</taxon>
        <taxon>Halteria</taxon>
    </lineage>
</organism>
<keyword evidence="2" id="KW-1185">Reference proteome</keyword>
<protein>
    <submittedName>
        <fullName evidence="1">Uncharacterized protein</fullName>
    </submittedName>
</protein>
<name>A0A8J8NDZ9_HALGN</name>
<evidence type="ECO:0000313" key="1">
    <source>
        <dbReference type="EMBL" id="TNV73063.1"/>
    </source>
</evidence>
<comment type="caution">
    <text evidence="1">The sequence shown here is derived from an EMBL/GenBank/DDBJ whole genome shotgun (WGS) entry which is preliminary data.</text>
</comment>